<comment type="caution">
    <text evidence="3">The sequence shown here is derived from an EMBL/GenBank/DDBJ whole genome shotgun (WGS) entry which is preliminary data.</text>
</comment>
<evidence type="ECO:0000259" key="2">
    <source>
        <dbReference type="SMART" id="SM00331"/>
    </source>
</evidence>
<dbReference type="InterPro" id="IPR036457">
    <property type="entry name" value="PPM-type-like_dom_sf"/>
</dbReference>
<organism evidence="3 4">
    <name type="scientific">Neptuniibacter pectenicola</name>
    <dbReference type="NCBI Taxonomy" id="1806669"/>
    <lineage>
        <taxon>Bacteria</taxon>
        <taxon>Pseudomonadati</taxon>
        <taxon>Pseudomonadota</taxon>
        <taxon>Gammaproteobacteria</taxon>
        <taxon>Oceanospirillales</taxon>
        <taxon>Oceanospirillaceae</taxon>
        <taxon>Neptuniibacter</taxon>
    </lineage>
</organism>
<keyword evidence="4" id="KW-1185">Reference proteome</keyword>
<gene>
    <name evidence="3" type="ORF">WNY58_06200</name>
</gene>
<reference evidence="3 4" key="1">
    <citation type="submission" date="2024-03" db="EMBL/GenBank/DDBJ databases">
        <title>Community enrichment and isolation of bacterial strains for fucoidan degradation.</title>
        <authorList>
            <person name="Sichert A."/>
        </authorList>
    </citation>
    <scope>NUCLEOTIDE SEQUENCE [LARGE SCALE GENOMIC DNA]</scope>
    <source>
        <strain evidence="3 4">AS76</strain>
    </source>
</reference>
<dbReference type="InterPro" id="IPR052016">
    <property type="entry name" value="Bact_Sigma-Reg"/>
</dbReference>
<dbReference type="EMBL" id="JBBMRA010000004">
    <property type="protein sequence ID" value="MEM5535979.1"/>
    <property type="molecule type" value="Genomic_DNA"/>
</dbReference>
<dbReference type="InterPro" id="IPR001932">
    <property type="entry name" value="PPM-type_phosphatase-like_dom"/>
</dbReference>
<evidence type="ECO:0000256" key="1">
    <source>
        <dbReference type="ARBA" id="ARBA00022801"/>
    </source>
</evidence>
<dbReference type="PANTHER" id="PTHR43156">
    <property type="entry name" value="STAGE II SPORULATION PROTEIN E-RELATED"/>
    <property type="match status" value="1"/>
</dbReference>
<evidence type="ECO:0000313" key="3">
    <source>
        <dbReference type="EMBL" id="MEM5535979.1"/>
    </source>
</evidence>
<dbReference type="RefSeq" id="WP_342854035.1">
    <property type="nucleotide sequence ID" value="NZ_JBBMRA010000004.1"/>
</dbReference>
<dbReference type="Gene3D" id="3.60.40.10">
    <property type="entry name" value="PPM-type phosphatase domain"/>
    <property type="match status" value="1"/>
</dbReference>
<evidence type="ECO:0000313" key="4">
    <source>
        <dbReference type="Proteomes" id="UP001449225"/>
    </source>
</evidence>
<name>A0ABU9TQJ2_9GAMM</name>
<feature type="domain" description="PPM-type phosphatase" evidence="2">
    <location>
        <begin position="170"/>
        <end position="388"/>
    </location>
</feature>
<proteinExistence type="predicted"/>
<dbReference type="PANTHER" id="PTHR43156:SF2">
    <property type="entry name" value="STAGE II SPORULATION PROTEIN E"/>
    <property type="match status" value="1"/>
</dbReference>
<dbReference type="Proteomes" id="UP001449225">
    <property type="component" value="Unassembled WGS sequence"/>
</dbReference>
<dbReference type="Pfam" id="PF07228">
    <property type="entry name" value="SpoIIE"/>
    <property type="match status" value="1"/>
</dbReference>
<sequence>MKHTYQTILLVGHVAEAIDSIVVACSQTELRPVKVSTAYNCEYAKELLNEHDFSLVIAGLSKTFTVDDIASLTELHSPKPILVLLPEADCDQVLLALRKGANDVFIQSEITDTNKEFSNSISKLLLLADLIEKKLHYRNELEKSLSELQIDQQAALQIQQNMLPDKELNVGGLLARYLLIPSLYLSGDFVDVVSIDADKTMFYLADVSGHGASSALVTVLLKNMTNRLVRNYNRSSSFDILSPVSTLYRINSELLDTGLGKHLSIFVGLFDNSDASLTYAVGGHHPMPILTDKTGTRFLEGRGMPVGLFPEPLFDERKLQLLDEFEITLFSDGILEMLTEESMSAKEQKLIDVVIATEGAGPDMIKEALLPGLINDAPDDIAIMTVCRQ</sequence>
<dbReference type="SMART" id="SM00331">
    <property type="entry name" value="PP2C_SIG"/>
    <property type="match status" value="1"/>
</dbReference>
<keyword evidence="1" id="KW-0378">Hydrolase</keyword>
<accession>A0ABU9TQJ2</accession>
<protein>
    <submittedName>
        <fullName evidence="3">SpoIIE family protein phosphatase</fullName>
    </submittedName>
</protein>